<protein>
    <submittedName>
        <fullName evidence="2">SCO family protein</fullName>
    </submittedName>
</protein>
<dbReference type="PANTHER" id="PTHR12151">
    <property type="entry name" value="ELECTRON TRANSPORT PROTIN SCO1/SENC FAMILY MEMBER"/>
    <property type="match status" value="1"/>
</dbReference>
<evidence type="ECO:0000256" key="1">
    <source>
        <dbReference type="ARBA" id="ARBA00010996"/>
    </source>
</evidence>
<dbReference type="Proteomes" id="UP001208938">
    <property type="component" value="Unassembled WGS sequence"/>
</dbReference>
<proteinExistence type="inferred from homology"/>
<dbReference type="SUPFAM" id="SSF52833">
    <property type="entry name" value="Thioredoxin-like"/>
    <property type="match status" value="1"/>
</dbReference>
<reference evidence="2 3" key="1">
    <citation type="submission" date="2022-10" db="EMBL/GenBank/DDBJ databases">
        <title>Pararhodobacter sp. nov., isolated from marine algae.</title>
        <authorList>
            <person name="Choi B.J."/>
            <person name="Kim J.M."/>
            <person name="Lee J.K."/>
            <person name="Choi D.G."/>
            <person name="Jeon C.O."/>
        </authorList>
    </citation>
    <scope>NUCLEOTIDE SEQUENCE [LARGE SCALE GENOMIC DNA]</scope>
    <source>
        <strain evidence="2 3">ZQ420</strain>
    </source>
</reference>
<evidence type="ECO:0000313" key="2">
    <source>
        <dbReference type="EMBL" id="MCW1931222.1"/>
    </source>
</evidence>
<comment type="similarity">
    <text evidence="1">Belongs to the SCO1/2 family.</text>
</comment>
<dbReference type="PANTHER" id="PTHR12151:SF25">
    <property type="entry name" value="LINALOOL DEHYDRATASE_ISOMERASE DOMAIN-CONTAINING PROTEIN"/>
    <property type="match status" value="1"/>
</dbReference>
<dbReference type="EMBL" id="JAPDFL010000001">
    <property type="protein sequence ID" value="MCW1931222.1"/>
    <property type="molecule type" value="Genomic_DNA"/>
</dbReference>
<keyword evidence="3" id="KW-1185">Reference proteome</keyword>
<name>A0ABT3GUK1_9RHOB</name>
<accession>A0ABT3GUK1</accession>
<dbReference type="CDD" id="cd02968">
    <property type="entry name" value="SCO"/>
    <property type="match status" value="1"/>
</dbReference>
<dbReference type="RefSeq" id="WP_264504360.1">
    <property type="nucleotide sequence ID" value="NZ_JAPDFL010000001.1"/>
</dbReference>
<sequence length="206" mass="22184">MIKTYTIGAAAFIAGLLGVLGYMAFSPDSDDPFGPCRTAAVQGGLSSIGGPFELINSAGQTVTDTDVITMPSLVYFGYTFCPDVCPLDSARNALATEILEGEGSVVQPVFISIDPERDTPDVAGEFSSIFHPRMIGLTGSDEQVRAASRAYRTFFSRQAGDDEFYLVDHSTFTYLVLPEHGTVEVFRHDLSAEQVAQTAQCFISRA</sequence>
<dbReference type="InterPro" id="IPR036249">
    <property type="entry name" value="Thioredoxin-like_sf"/>
</dbReference>
<comment type="caution">
    <text evidence="2">The sequence shown here is derived from an EMBL/GenBank/DDBJ whole genome shotgun (WGS) entry which is preliminary data.</text>
</comment>
<evidence type="ECO:0000313" key="3">
    <source>
        <dbReference type="Proteomes" id="UP001208938"/>
    </source>
</evidence>
<organism evidence="2 3">
    <name type="scientific">Pararhodobacter zhoushanensis</name>
    <dbReference type="NCBI Taxonomy" id="2479545"/>
    <lineage>
        <taxon>Bacteria</taxon>
        <taxon>Pseudomonadati</taxon>
        <taxon>Pseudomonadota</taxon>
        <taxon>Alphaproteobacteria</taxon>
        <taxon>Rhodobacterales</taxon>
        <taxon>Paracoccaceae</taxon>
        <taxon>Pararhodobacter</taxon>
    </lineage>
</organism>
<dbReference type="Gene3D" id="3.40.30.10">
    <property type="entry name" value="Glutaredoxin"/>
    <property type="match status" value="1"/>
</dbReference>
<dbReference type="Pfam" id="PF02630">
    <property type="entry name" value="SCO1-SenC"/>
    <property type="match status" value="1"/>
</dbReference>
<gene>
    <name evidence="2" type="ORF">OKW52_02795</name>
</gene>
<dbReference type="InterPro" id="IPR003782">
    <property type="entry name" value="SCO1/SenC"/>
</dbReference>